<dbReference type="EMBL" id="DWVZ01000137">
    <property type="protein sequence ID" value="HJC63932.1"/>
    <property type="molecule type" value="Genomic_DNA"/>
</dbReference>
<comment type="caution">
    <text evidence="8">The sequence shown here is derived from an EMBL/GenBank/DDBJ whole genome shotgun (WGS) entry which is preliminary data.</text>
</comment>
<dbReference type="GO" id="GO:0042910">
    <property type="term" value="F:xenobiotic transmembrane transporter activity"/>
    <property type="evidence" value="ECO:0007669"/>
    <property type="project" value="InterPro"/>
</dbReference>
<evidence type="ECO:0000256" key="5">
    <source>
        <dbReference type="ARBA" id="ARBA00022989"/>
    </source>
</evidence>
<name>A0A9D2PQF5_9FIRM</name>
<feature type="transmembrane region" description="Helical" evidence="7">
    <location>
        <begin position="201"/>
        <end position="221"/>
    </location>
</feature>
<feature type="transmembrane region" description="Helical" evidence="7">
    <location>
        <begin position="61"/>
        <end position="82"/>
    </location>
</feature>
<feature type="transmembrane region" description="Helical" evidence="7">
    <location>
        <begin position="393"/>
        <end position="416"/>
    </location>
</feature>
<comment type="subcellular location">
    <subcellularLocation>
        <location evidence="1">Cell membrane</location>
        <topology evidence="1">Multi-pass membrane protein</topology>
    </subcellularLocation>
</comment>
<evidence type="ECO:0000256" key="7">
    <source>
        <dbReference type="SAM" id="Phobius"/>
    </source>
</evidence>
<evidence type="ECO:0000256" key="1">
    <source>
        <dbReference type="ARBA" id="ARBA00004651"/>
    </source>
</evidence>
<evidence type="ECO:0000313" key="9">
    <source>
        <dbReference type="Proteomes" id="UP000823886"/>
    </source>
</evidence>
<feature type="transmembrane region" description="Helical" evidence="7">
    <location>
        <begin position="422"/>
        <end position="441"/>
    </location>
</feature>
<feature type="transmembrane region" description="Helical" evidence="7">
    <location>
        <begin position="139"/>
        <end position="157"/>
    </location>
</feature>
<reference evidence="8" key="2">
    <citation type="submission" date="2021-04" db="EMBL/GenBank/DDBJ databases">
        <authorList>
            <person name="Gilroy R."/>
        </authorList>
    </citation>
    <scope>NUCLEOTIDE SEQUENCE</scope>
    <source>
        <strain evidence="8">ChiBcec2-3848</strain>
    </source>
</reference>
<dbReference type="PIRSF" id="PIRSF006603">
    <property type="entry name" value="DinF"/>
    <property type="match status" value="1"/>
</dbReference>
<dbReference type="NCBIfam" id="TIGR00797">
    <property type="entry name" value="matE"/>
    <property type="match status" value="1"/>
</dbReference>
<evidence type="ECO:0000313" key="8">
    <source>
        <dbReference type="EMBL" id="HJC63932.1"/>
    </source>
</evidence>
<dbReference type="GO" id="GO:0005886">
    <property type="term" value="C:plasma membrane"/>
    <property type="evidence" value="ECO:0007669"/>
    <property type="project" value="UniProtKB-SubCell"/>
</dbReference>
<keyword evidence="2" id="KW-0813">Transport</keyword>
<feature type="transmembrane region" description="Helical" evidence="7">
    <location>
        <begin position="169"/>
        <end position="195"/>
    </location>
</feature>
<feature type="transmembrane region" description="Helical" evidence="7">
    <location>
        <begin position="20"/>
        <end position="41"/>
    </location>
</feature>
<keyword evidence="6 7" id="KW-0472">Membrane</keyword>
<feature type="transmembrane region" description="Helical" evidence="7">
    <location>
        <begin position="242"/>
        <end position="264"/>
    </location>
</feature>
<keyword evidence="5 7" id="KW-1133">Transmembrane helix</keyword>
<dbReference type="AlphaFoldDB" id="A0A9D2PQF5"/>
<dbReference type="PANTHER" id="PTHR43549">
    <property type="entry name" value="MULTIDRUG RESISTANCE PROTEIN YPNP-RELATED"/>
    <property type="match status" value="1"/>
</dbReference>
<evidence type="ECO:0000256" key="2">
    <source>
        <dbReference type="ARBA" id="ARBA00022448"/>
    </source>
</evidence>
<proteinExistence type="predicted"/>
<keyword evidence="4 7" id="KW-0812">Transmembrane</keyword>
<feature type="transmembrane region" description="Helical" evidence="7">
    <location>
        <begin position="102"/>
        <end position="124"/>
    </location>
</feature>
<dbReference type="GO" id="GO:0015297">
    <property type="term" value="F:antiporter activity"/>
    <property type="evidence" value="ECO:0007669"/>
    <property type="project" value="InterPro"/>
</dbReference>
<dbReference type="InterPro" id="IPR002528">
    <property type="entry name" value="MATE_fam"/>
</dbReference>
<evidence type="ECO:0000256" key="4">
    <source>
        <dbReference type="ARBA" id="ARBA00022692"/>
    </source>
</evidence>
<gene>
    <name evidence="8" type="ORF">H9753_10010</name>
</gene>
<feature type="transmembrane region" description="Helical" evidence="7">
    <location>
        <begin position="323"/>
        <end position="344"/>
    </location>
</feature>
<dbReference type="Pfam" id="PF01554">
    <property type="entry name" value="MatE"/>
    <property type="match status" value="2"/>
</dbReference>
<dbReference type="PANTHER" id="PTHR43549:SF2">
    <property type="entry name" value="MULTIDRUG RESISTANCE PROTEIN NORM-RELATED"/>
    <property type="match status" value="1"/>
</dbReference>
<sequence>MEAKQNAGENKMGVMPVNRLLLTMSVPMMISMLVQALYNVVDSMFVAQLNENALTAVSLVFPVQNLMISVGVGTGVGINALLSRSLGEKEFERADKTANHGVLLALISYVVFAVLGLCFAETFMKVQTQDAQIISYGTSYLRICCICSFGMFLQITFERLLQSTGMTFYTMLTQMLGAVINIVLDPIMIFGLFGFPRMEVAGAAVATVLGQIIASIAAYILNKKKNQEIHLTFRGFRISGEIIRSIYAVGVPSIVMSSIGSVMTFGMNKILIAFSSTATAVFGVYFKLQSFIFMPVFGLNNGMVPIVAYNYGARKKSRITKTIFLSVCYATGIMVLGMLIFQFFPTQLLGIFNASENMEHIGVLALRIISISFLFAGFNIVSSSLFQSMAHGVLSLWVSVVRQLCVLLPAAFLLSRIGGLDMVWWCFPISEIFALVMCIVFQKHVYKKQIAPLGEE</sequence>
<dbReference type="InterPro" id="IPR052031">
    <property type="entry name" value="Membrane_Transporter-Flippase"/>
</dbReference>
<evidence type="ECO:0000256" key="3">
    <source>
        <dbReference type="ARBA" id="ARBA00022475"/>
    </source>
</evidence>
<keyword evidence="3" id="KW-1003">Cell membrane</keyword>
<protein>
    <submittedName>
        <fullName evidence="8">MATE family efflux transporter</fullName>
    </submittedName>
</protein>
<accession>A0A9D2PQF5</accession>
<dbReference type="InterPro" id="IPR048279">
    <property type="entry name" value="MdtK-like"/>
</dbReference>
<dbReference type="Proteomes" id="UP000823886">
    <property type="component" value="Unassembled WGS sequence"/>
</dbReference>
<reference evidence="8" key="1">
    <citation type="journal article" date="2021" name="PeerJ">
        <title>Extensive microbial diversity within the chicken gut microbiome revealed by metagenomics and culture.</title>
        <authorList>
            <person name="Gilroy R."/>
            <person name="Ravi A."/>
            <person name="Getino M."/>
            <person name="Pursley I."/>
            <person name="Horton D.L."/>
            <person name="Alikhan N.F."/>
            <person name="Baker D."/>
            <person name="Gharbi K."/>
            <person name="Hall N."/>
            <person name="Watson M."/>
            <person name="Adriaenssens E.M."/>
            <person name="Foster-Nyarko E."/>
            <person name="Jarju S."/>
            <person name="Secka A."/>
            <person name="Antonio M."/>
            <person name="Oren A."/>
            <person name="Chaudhuri R.R."/>
            <person name="La Ragione R."/>
            <person name="Hildebrand F."/>
            <person name="Pallen M.J."/>
        </authorList>
    </citation>
    <scope>NUCLEOTIDE SEQUENCE</scope>
    <source>
        <strain evidence="8">ChiBcec2-3848</strain>
    </source>
</reference>
<evidence type="ECO:0000256" key="6">
    <source>
        <dbReference type="ARBA" id="ARBA00023136"/>
    </source>
</evidence>
<dbReference type="CDD" id="cd13144">
    <property type="entry name" value="MATE_like_4"/>
    <property type="match status" value="1"/>
</dbReference>
<feature type="transmembrane region" description="Helical" evidence="7">
    <location>
        <begin position="364"/>
        <end position="381"/>
    </location>
</feature>
<organism evidence="8 9">
    <name type="scientific">Candidatus Blautia merdavium</name>
    <dbReference type="NCBI Taxonomy" id="2838494"/>
    <lineage>
        <taxon>Bacteria</taxon>
        <taxon>Bacillati</taxon>
        <taxon>Bacillota</taxon>
        <taxon>Clostridia</taxon>
        <taxon>Lachnospirales</taxon>
        <taxon>Lachnospiraceae</taxon>
        <taxon>Blautia</taxon>
    </lineage>
</organism>